<dbReference type="Pfam" id="PF01575">
    <property type="entry name" value="MaoC_dehydratas"/>
    <property type="match status" value="1"/>
</dbReference>
<dbReference type="GO" id="GO:0004312">
    <property type="term" value="F:fatty acid synthase activity"/>
    <property type="evidence" value="ECO:0007669"/>
    <property type="project" value="InterPro"/>
</dbReference>
<name>A0A4Z1CB84_9GAMM</name>
<dbReference type="Gene3D" id="3.10.129.10">
    <property type="entry name" value="Hotdog Thioesterase"/>
    <property type="match status" value="1"/>
</dbReference>
<evidence type="ECO:0000256" key="1">
    <source>
        <dbReference type="SAM" id="MobiDB-lite"/>
    </source>
</evidence>
<dbReference type="GO" id="GO:0005835">
    <property type="term" value="C:fatty acid synthase complex"/>
    <property type="evidence" value="ECO:0007669"/>
    <property type="project" value="InterPro"/>
</dbReference>
<feature type="domain" description="MaoC-like" evidence="2">
    <location>
        <begin position="178"/>
        <end position="254"/>
    </location>
</feature>
<evidence type="ECO:0000313" key="3">
    <source>
        <dbReference type="EMBL" id="TGN41173.1"/>
    </source>
</evidence>
<dbReference type="PRINTS" id="PR01483">
    <property type="entry name" value="FASYNTHASE"/>
</dbReference>
<protein>
    <recommendedName>
        <fullName evidence="2">MaoC-like domain-containing protein</fullName>
    </recommendedName>
</protein>
<dbReference type="AlphaFoldDB" id="A0A4Z1CB84"/>
<dbReference type="SUPFAM" id="SSF54637">
    <property type="entry name" value="Thioesterase/thiol ester dehydrase-isomerase"/>
    <property type="match status" value="2"/>
</dbReference>
<evidence type="ECO:0000259" key="2">
    <source>
        <dbReference type="Pfam" id="PF01575"/>
    </source>
</evidence>
<dbReference type="PANTHER" id="PTHR43841">
    <property type="entry name" value="3-HYDROXYACYL-THIOESTER DEHYDRATASE HTDX-RELATED"/>
    <property type="match status" value="1"/>
</dbReference>
<proteinExistence type="predicted"/>
<dbReference type="RefSeq" id="WP_135801559.1">
    <property type="nucleotide sequence ID" value="NZ_SRPF01000001.1"/>
</dbReference>
<dbReference type="PANTHER" id="PTHR43841:SF1">
    <property type="entry name" value="3-HYDROXYACYL-THIOESTER DEHYDRATASE X"/>
    <property type="match status" value="1"/>
</dbReference>
<reference evidence="3 4" key="1">
    <citation type="submission" date="2019-04" db="EMBL/GenBank/DDBJ databases">
        <authorList>
            <person name="Park S."/>
            <person name="Yoon J.-H."/>
        </authorList>
    </citation>
    <scope>NUCLEOTIDE SEQUENCE [LARGE SCALE GENOMIC DNA]</scope>
    <source>
        <strain evidence="3 4">HJM-18</strain>
    </source>
</reference>
<sequence>MTHNTKYHNRAPGLLAMYGKALLPKNRQQKNATTLPDVSAQLIGATTGGAGLDRYRRVCGFEPHRAIPATWPHVLAFPLHLKVLTDSRVPFPLLGLVHLRNRIVQHRPIGVGENLDLDVRLGEAEQTSKGLEFDLITEARSAGRLVWEESSTTLFRQPKPDSGGTRKKPPPLETYANTCDIRVPESTGRKYAAASGDRNPIHLYPLTAKLFGFPRAIAHGMWSKARVLSLLEQQRDWQGGAFTIQCDFKKPLFLPGDALLNWQASGDGLDYQLLNGKGNAPHLSGRLDWQA</sequence>
<accession>A0A4Z1CB84</accession>
<dbReference type="EMBL" id="SRPF01000001">
    <property type="protein sequence ID" value="TGN41173.1"/>
    <property type="molecule type" value="Genomic_DNA"/>
</dbReference>
<organism evidence="3 4">
    <name type="scientific">Marinobacter confluentis</name>
    <dbReference type="NCBI Taxonomy" id="1697557"/>
    <lineage>
        <taxon>Bacteria</taxon>
        <taxon>Pseudomonadati</taxon>
        <taxon>Pseudomonadota</taxon>
        <taxon>Gammaproteobacteria</taxon>
        <taxon>Pseudomonadales</taxon>
        <taxon>Marinobacteraceae</taxon>
        <taxon>Marinobacter</taxon>
    </lineage>
</organism>
<keyword evidence="4" id="KW-1185">Reference proteome</keyword>
<evidence type="ECO:0000313" key="4">
    <source>
        <dbReference type="Proteomes" id="UP000298325"/>
    </source>
</evidence>
<dbReference type="OrthoDB" id="9774179at2"/>
<dbReference type="InterPro" id="IPR003965">
    <property type="entry name" value="Fatty_acid_synthase"/>
</dbReference>
<dbReference type="GO" id="GO:0006633">
    <property type="term" value="P:fatty acid biosynthetic process"/>
    <property type="evidence" value="ECO:0007669"/>
    <property type="project" value="InterPro"/>
</dbReference>
<dbReference type="Proteomes" id="UP000298325">
    <property type="component" value="Unassembled WGS sequence"/>
</dbReference>
<feature type="region of interest" description="Disordered" evidence="1">
    <location>
        <begin position="154"/>
        <end position="174"/>
    </location>
</feature>
<dbReference type="InterPro" id="IPR029069">
    <property type="entry name" value="HotDog_dom_sf"/>
</dbReference>
<dbReference type="InterPro" id="IPR002539">
    <property type="entry name" value="MaoC-like_dom"/>
</dbReference>
<comment type="caution">
    <text evidence="3">The sequence shown here is derived from an EMBL/GenBank/DDBJ whole genome shotgun (WGS) entry which is preliminary data.</text>
</comment>
<gene>
    <name evidence="3" type="ORF">E5Q11_01055</name>
</gene>